<keyword evidence="5" id="KW-0998">Cell outer membrane</keyword>
<evidence type="ECO:0000256" key="5">
    <source>
        <dbReference type="ARBA" id="ARBA00023237"/>
    </source>
</evidence>
<dbReference type="Proteomes" id="UP000321436">
    <property type="component" value="Unassembled WGS sequence"/>
</dbReference>
<evidence type="ECO:0000313" key="8">
    <source>
        <dbReference type="EMBL" id="GEP97991.1"/>
    </source>
</evidence>
<name>A0A512RQL7_9BACT</name>
<dbReference type="EMBL" id="BKAU01000005">
    <property type="protein sequence ID" value="GEP97991.1"/>
    <property type="molecule type" value="Genomic_DNA"/>
</dbReference>
<keyword evidence="9" id="KW-1185">Reference proteome</keyword>
<dbReference type="Pfam" id="PF14322">
    <property type="entry name" value="SusD-like_3"/>
    <property type="match status" value="1"/>
</dbReference>
<comment type="caution">
    <text evidence="8">The sequence shown here is derived from an EMBL/GenBank/DDBJ whole genome shotgun (WGS) entry which is preliminary data.</text>
</comment>
<organism evidence="8 9">
    <name type="scientific">Chitinophaga cymbidii</name>
    <dbReference type="NCBI Taxonomy" id="1096750"/>
    <lineage>
        <taxon>Bacteria</taxon>
        <taxon>Pseudomonadati</taxon>
        <taxon>Bacteroidota</taxon>
        <taxon>Chitinophagia</taxon>
        <taxon>Chitinophagales</taxon>
        <taxon>Chitinophagaceae</taxon>
        <taxon>Chitinophaga</taxon>
    </lineage>
</organism>
<evidence type="ECO:0000256" key="2">
    <source>
        <dbReference type="ARBA" id="ARBA00006275"/>
    </source>
</evidence>
<evidence type="ECO:0000259" key="7">
    <source>
        <dbReference type="Pfam" id="PF14322"/>
    </source>
</evidence>
<keyword evidence="4" id="KW-0472">Membrane</keyword>
<evidence type="ECO:0000313" key="9">
    <source>
        <dbReference type="Proteomes" id="UP000321436"/>
    </source>
</evidence>
<comment type="subcellular location">
    <subcellularLocation>
        <location evidence="1">Cell outer membrane</location>
    </subcellularLocation>
</comment>
<evidence type="ECO:0000256" key="4">
    <source>
        <dbReference type="ARBA" id="ARBA00023136"/>
    </source>
</evidence>
<proteinExistence type="inferred from homology"/>
<keyword evidence="3" id="KW-0732">Signal</keyword>
<dbReference type="GO" id="GO:0009279">
    <property type="term" value="C:cell outer membrane"/>
    <property type="evidence" value="ECO:0007669"/>
    <property type="project" value="UniProtKB-SubCell"/>
</dbReference>
<dbReference type="InterPro" id="IPR011990">
    <property type="entry name" value="TPR-like_helical_dom_sf"/>
</dbReference>
<dbReference type="SUPFAM" id="SSF48452">
    <property type="entry name" value="TPR-like"/>
    <property type="match status" value="1"/>
</dbReference>
<feature type="domain" description="SusD-like N-terminal" evidence="7">
    <location>
        <begin position="34"/>
        <end position="226"/>
    </location>
</feature>
<reference evidence="8 9" key="1">
    <citation type="submission" date="2019-07" db="EMBL/GenBank/DDBJ databases">
        <title>Whole genome shotgun sequence of Chitinophaga cymbidii NBRC 109752.</title>
        <authorList>
            <person name="Hosoyama A."/>
            <person name="Uohara A."/>
            <person name="Ohji S."/>
            <person name="Ichikawa N."/>
        </authorList>
    </citation>
    <scope>NUCLEOTIDE SEQUENCE [LARGE SCALE GENOMIC DNA]</scope>
    <source>
        <strain evidence="8 9">NBRC 109752</strain>
    </source>
</reference>
<protein>
    <submittedName>
        <fullName evidence="8">Membrane protein</fullName>
    </submittedName>
</protein>
<gene>
    <name evidence="8" type="ORF">CCY01nite_42510</name>
</gene>
<dbReference type="InterPro" id="IPR033985">
    <property type="entry name" value="SusD-like_N"/>
</dbReference>
<dbReference type="Pfam" id="PF07980">
    <property type="entry name" value="SusD_RagB"/>
    <property type="match status" value="1"/>
</dbReference>
<sequence length="472" mass="52805">MRKLFFISVICFIGCNRQLDLAPENTLTDREVFKTEAGTEQALAEVYFNLLDAVTSNIAYVYGDFTTDNLRHSTYYDIYANGQSTPDDAVIADLWTVYFKSINLANNAIANIPAYAAYPKEVQDPLVAEARFIRAYAYLDLLKFFGDGALSGQMEGRGLPLQLTPFKGYNTGEVIARSTNAAVYAQIIKDLEESIPFLKDNQSSDLRTRSRATKGGARALLARTYLYMGRMEEAAAAAREVLTKVPAIYELTSSLTSLFPANPNGTAQTLTKEYLLAFPVSHMTSSSTSMNNNLGNGYYFKRSFWINSGFTQSFEAGDKRVSELMFKGDQVYNPDHFNELTTFKFNNSNGRDNVPVIRLAEVMLTAAEAIAETEGVTQDAVKWLNDVRSRSLPDATPYTVADFADAQALVNTILQQRRWELAFEGHYRYDLIRTGRPLQTPDLEEKRKVLPVPQSEIDISNGLIQQNTGYQN</sequence>
<dbReference type="OrthoDB" id="9792139at2"/>
<dbReference type="InterPro" id="IPR012944">
    <property type="entry name" value="SusD_RagB_dom"/>
</dbReference>
<dbReference type="CDD" id="cd08977">
    <property type="entry name" value="SusD"/>
    <property type="match status" value="1"/>
</dbReference>
<comment type="similarity">
    <text evidence="2">Belongs to the SusD family.</text>
</comment>
<feature type="domain" description="RagB/SusD" evidence="6">
    <location>
        <begin position="346"/>
        <end position="434"/>
    </location>
</feature>
<evidence type="ECO:0000256" key="3">
    <source>
        <dbReference type="ARBA" id="ARBA00022729"/>
    </source>
</evidence>
<dbReference type="RefSeq" id="WP_146866101.1">
    <property type="nucleotide sequence ID" value="NZ_BKAU01000005.1"/>
</dbReference>
<accession>A0A512RQL7</accession>
<evidence type="ECO:0000256" key="1">
    <source>
        <dbReference type="ARBA" id="ARBA00004442"/>
    </source>
</evidence>
<evidence type="ECO:0000259" key="6">
    <source>
        <dbReference type="Pfam" id="PF07980"/>
    </source>
</evidence>
<dbReference type="Gene3D" id="1.25.40.390">
    <property type="match status" value="1"/>
</dbReference>
<dbReference type="AlphaFoldDB" id="A0A512RQL7"/>